<keyword evidence="2" id="KW-1185">Reference proteome</keyword>
<dbReference type="STRING" id="1233.SAMN05216387_11442"/>
<gene>
    <name evidence="1" type="ORF">SAMN05216387_11442</name>
</gene>
<reference evidence="1 2" key="1">
    <citation type="submission" date="2016-10" db="EMBL/GenBank/DDBJ databases">
        <authorList>
            <person name="de Groot N.N."/>
        </authorList>
    </citation>
    <scope>NUCLEOTIDE SEQUENCE [LARGE SCALE GENOMIC DNA]</scope>
    <source>
        <strain evidence="1 2">Nv1</strain>
    </source>
</reference>
<proteinExistence type="predicted"/>
<dbReference type="AlphaFoldDB" id="A0A1H7R0W2"/>
<organism evidence="1 2">
    <name type="scientific">Nitrosovibrio tenuis</name>
    <dbReference type="NCBI Taxonomy" id="1233"/>
    <lineage>
        <taxon>Bacteria</taxon>
        <taxon>Pseudomonadati</taxon>
        <taxon>Pseudomonadota</taxon>
        <taxon>Betaproteobacteria</taxon>
        <taxon>Nitrosomonadales</taxon>
        <taxon>Nitrosomonadaceae</taxon>
        <taxon>Nitrosovibrio</taxon>
    </lineage>
</organism>
<name>A0A1H7R0W2_9PROT</name>
<protein>
    <submittedName>
        <fullName evidence="1">Uncharacterized protein</fullName>
    </submittedName>
</protein>
<dbReference type="Proteomes" id="UP000198620">
    <property type="component" value="Unassembled WGS sequence"/>
</dbReference>
<evidence type="ECO:0000313" key="2">
    <source>
        <dbReference type="Proteomes" id="UP000198620"/>
    </source>
</evidence>
<accession>A0A1H7R0W2</accession>
<dbReference type="EMBL" id="FOBH01000014">
    <property type="protein sequence ID" value="SEL53890.1"/>
    <property type="molecule type" value="Genomic_DNA"/>
</dbReference>
<evidence type="ECO:0000313" key="1">
    <source>
        <dbReference type="EMBL" id="SEL53890.1"/>
    </source>
</evidence>
<sequence>MPQFTKVLRQHALMCAHQVRRHNPDNPEKAKSAYERAMKFDGHNCPTCWVDFNRVTELKVEASLHQTNFYLCNHCEFGVAFSEEGSTE</sequence>